<gene>
    <name evidence="3" type="ORF">SNEC2469_LOCUS6338</name>
</gene>
<feature type="region of interest" description="Disordered" evidence="1">
    <location>
        <begin position="1"/>
        <end position="35"/>
    </location>
</feature>
<evidence type="ECO:0000313" key="3">
    <source>
        <dbReference type="EMBL" id="CAE7267639.1"/>
    </source>
</evidence>
<name>A0A812MW72_9DINO</name>
<feature type="compositionally biased region" description="Basic and acidic residues" evidence="1">
    <location>
        <begin position="15"/>
        <end position="29"/>
    </location>
</feature>
<keyword evidence="2" id="KW-1133">Transmembrane helix</keyword>
<evidence type="ECO:0000313" key="4">
    <source>
        <dbReference type="Proteomes" id="UP000601435"/>
    </source>
</evidence>
<protein>
    <submittedName>
        <fullName evidence="3">Uncharacterized protein</fullName>
    </submittedName>
</protein>
<keyword evidence="2" id="KW-0472">Membrane</keyword>
<accession>A0A812MW72</accession>
<reference evidence="3" key="1">
    <citation type="submission" date="2021-02" db="EMBL/GenBank/DDBJ databases">
        <authorList>
            <person name="Dougan E. K."/>
            <person name="Rhodes N."/>
            <person name="Thang M."/>
            <person name="Chan C."/>
        </authorList>
    </citation>
    <scope>NUCLEOTIDE SEQUENCE</scope>
</reference>
<keyword evidence="2" id="KW-0812">Transmembrane</keyword>
<sequence length="351" mass="38976">METRVGVPLTQRLKQRGDPDVAEGSRDLSAKPPEPPSRALLRRYGGLRGAVLLVLLLLICILGVLELVNQKFRFEPLYANYEEVTKSCSPTFDMPEALRLGGIVSYFTQEGGSVGLSSLWPRIANATRANHQAFATLAGVPYKQITWGHRRCGKMRAVAEALKCIPPGAWLFFIDADAAFRAQTEPCTARDPLSPAPMHCDALPWHENGTDGRGLGTARCATAVKAMVSFHATIFRDRHRDPSLLNMWPFGLFAIRHDAFGLDWLERVASRLESELLLCCLSSIPERKAAYWVTTDSDKCKIWPNDKHFARHFLHLTSGTDENVKESEDATEAFLGMVEQETARLRALGSA</sequence>
<dbReference type="Proteomes" id="UP000601435">
    <property type="component" value="Unassembled WGS sequence"/>
</dbReference>
<organism evidence="3 4">
    <name type="scientific">Symbiodinium necroappetens</name>
    <dbReference type="NCBI Taxonomy" id="1628268"/>
    <lineage>
        <taxon>Eukaryota</taxon>
        <taxon>Sar</taxon>
        <taxon>Alveolata</taxon>
        <taxon>Dinophyceae</taxon>
        <taxon>Suessiales</taxon>
        <taxon>Symbiodiniaceae</taxon>
        <taxon>Symbiodinium</taxon>
    </lineage>
</organism>
<feature type="transmembrane region" description="Helical" evidence="2">
    <location>
        <begin position="47"/>
        <end position="68"/>
    </location>
</feature>
<dbReference type="AlphaFoldDB" id="A0A812MW72"/>
<evidence type="ECO:0000256" key="2">
    <source>
        <dbReference type="SAM" id="Phobius"/>
    </source>
</evidence>
<keyword evidence="4" id="KW-1185">Reference proteome</keyword>
<comment type="caution">
    <text evidence="3">The sequence shown here is derived from an EMBL/GenBank/DDBJ whole genome shotgun (WGS) entry which is preliminary data.</text>
</comment>
<evidence type="ECO:0000256" key="1">
    <source>
        <dbReference type="SAM" id="MobiDB-lite"/>
    </source>
</evidence>
<proteinExistence type="predicted"/>
<dbReference type="OrthoDB" id="442903at2759"/>
<dbReference type="EMBL" id="CAJNJA010011185">
    <property type="protein sequence ID" value="CAE7267639.1"/>
    <property type="molecule type" value="Genomic_DNA"/>
</dbReference>